<proteinExistence type="predicted"/>
<gene>
    <name evidence="2" type="ORF">TBCH5v1_0531</name>
</gene>
<organism evidence="2 3">
    <name type="scientific">Thermococcus barophilus</name>
    <dbReference type="NCBI Taxonomy" id="55802"/>
    <lineage>
        <taxon>Archaea</taxon>
        <taxon>Methanobacteriati</taxon>
        <taxon>Methanobacteriota</taxon>
        <taxon>Thermococci</taxon>
        <taxon>Thermococcales</taxon>
        <taxon>Thermococcaceae</taxon>
        <taxon>Thermococcus</taxon>
    </lineage>
</organism>
<dbReference type="STRING" id="55802.TBCH5v1_0531"/>
<name>A0A0S1X9N6_THEBA</name>
<dbReference type="Pfam" id="PF01261">
    <property type="entry name" value="AP_endonuc_2"/>
    <property type="match status" value="1"/>
</dbReference>
<dbReference type="Gene3D" id="3.20.20.150">
    <property type="entry name" value="Divalent-metal-dependent TIM barrel enzymes"/>
    <property type="match status" value="1"/>
</dbReference>
<dbReference type="GO" id="GO:0016853">
    <property type="term" value="F:isomerase activity"/>
    <property type="evidence" value="ECO:0007669"/>
    <property type="project" value="UniProtKB-KW"/>
</dbReference>
<dbReference type="PANTHER" id="PTHR12110">
    <property type="entry name" value="HYDROXYPYRUVATE ISOMERASE"/>
    <property type="match status" value="1"/>
</dbReference>
<dbReference type="InterPro" id="IPR036237">
    <property type="entry name" value="Xyl_isomerase-like_sf"/>
</dbReference>
<dbReference type="Proteomes" id="UP000066042">
    <property type="component" value="Chromosome"/>
</dbReference>
<dbReference type="PANTHER" id="PTHR12110:SF21">
    <property type="entry name" value="XYLOSE ISOMERASE-LIKE TIM BARREL DOMAIN-CONTAINING PROTEIN"/>
    <property type="match status" value="1"/>
</dbReference>
<dbReference type="EMBL" id="CP013050">
    <property type="protein sequence ID" value="ALM74499.1"/>
    <property type="molecule type" value="Genomic_DNA"/>
</dbReference>
<protein>
    <submittedName>
        <fullName evidence="2">Xylose isomerase</fullName>
    </submittedName>
</protein>
<dbReference type="AlphaFoldDB" id="A0A0S1X9N6"/>
<evidence type="ECO:0000313" key="3">
    <source>
        <dbReference type="Proteomes" id="UP000066042"/>
    </source>
</evidence>
<feature type="domain" description="Xylose isomerase-like TIM barrel" evidence="1">
    <location>
        <begin position="20"/>
        <end position="262"/>
    </location>
</feature>
<dbReference type="GeneID" id="26135815"/>
<dbReference type="RefSeq" id="WP_056933378.1">
    <property type="nucleotide sequence ID" value="NZ_CP013050.1"/>
</dbReference>
<evidence type="ECO:0000313" key="2">
    <source>
        <dbReference type="EMBL" id="ALM74499.1"/>
    </source>
</evidence>
<dbReference type="InterPro" id="IPR013022">
    <property type="entry name" value="Xyl_isomerase-like_TIM-brl"/>
</dbReference>
<dbReference type="SUPFAM" id="SSF51658">
    <property type="entry name" value="Xylose isomerase-like"/>
    <property type="match status" value="1"/>
</dbReference>
<accession>A0A0S1X9N6</accession>
<dbReference type="InterPro" id="IPR050312">
    <property type="entry name" value="IolE/XylAMocC-like"/>
</dbReference>
<dbReference type="PATRIC" id="fig|55802.8.peg.527"/>
<sequence>MKFGINCWSFPKTFPIEEALKAAKEIGYDGYEVGLALDDLEHFGKDEFKIKFKTIKETSESIGVEIPSVATGLFWHFNPITDRENALKVIRAECEVASLVGAELILAVPGVGVPSLAYEKHFEKASEFVREASKIAEEYGVKIGLENVWNRVFAGPLEFKQLLDEINCENVGAYFDVGNTIPHSLPEHWIRVLRDKILQVHVKDFNLVELKFGIPLSGSVNWGEVRKALEEVKYDGYILPEVPPYLADPVKAAEDSFTSLKKIFG</sequence>
<reference evidence="2 3" key="1">
    <citation type="journal article" date="2016" name="Genome Announc.">
        <title>Complete genome sequence of the hyperthermophilic and piezophilic archaeon Thermococcus barophilus Ch5, capable of growth at the expense of hydrogenogenesis from carbon monoxide and formate.</title>
        <authorList>
            <person name="Oger P."/>
            <person name="Sokolova T.G."/>
            <person name="Kozhevnikova D.A."/>
            <person name="Taranov E.A."/>
            <person name="Vannier P."/>
            <person name="Lee H.S."/>
            <person name="Kwon K.K."/>
            <person name="Kang S.G."/>
            <person name="Lee J.H."/>
            <person name="Bonch-Osmolovskaya E.A."/>
            <person name="Lebedinsky A.V."/>
        </authorList>
    </citation>
    <scope>NUCLEOTIDE SEQUENCE [LARGE SCALE GENOMIC DNA]</scope>
    <source>
        <strain evidence="3">Ch5</strain>
    </source>
</reference>
<evidence type="ECO:0000259" key="1">
    <source>
        <dbReference type="Pfam" id="PF01261"/>
    </source>
</evidence>
<keyword evidence="2" id="KW-0413">Isomerase</keyword>